<accession>A0ACB7ZQB4</accession>
<reference evidence="1" key="1">
    <citation type="journal article" date="2021" name="New Phytol.">
        <title>Evolutionary innovations through gain and loss of genes in the ectomycorrhizal Boletales.</title>
        <authorList>
            <person name="Wu G."/>
            <person name="Miyauchi S."/>
            <person name="Morin E."/>
            <person name="Kuo A."/>
            <person name="Drula E."/>
            <person name="Varga T."/>
            <person name="Kohler A."/>
            <person name="Feng B."/>
            <person name="Cao Y."/>
            <person name="Lipzen A."/>
            <person name="Daum C."/>
            <person name="Hundley H."/>
            <person name="Pangilinan J."/>
            <person name="Johnson J."/>
            <person name="Barry K."/>
            <person name="LaButti K."/>
            <person name="Ng V."/>
            <person name="Ahrendt S."/>
            <person name="Min B."/>
            <person name="Choi I.G."/>
            <person name="Park H."/>
            <person name="Plett J.M."/>
            <person name="Magnuson J."/>
            <person name="Spatafora J.W."/>
            <person name="Nagy L.G."/>
            <person name="Henrissat B."/>
            <person name="Grigoriev I.V."/>
            <person name="Yang Z.L."/>
            <person name="Xu J."/>
            <person name="Martin F.M."/>
        </authorList>
    </citation>
    <scope>NUCLEOTIDE SEQUENCE</scope>
    <source>
        <strain evidence="1">ATCC 28755</strain>
    </source>
</reference>
<evidence type="ECO:0000313" key="2">
    <source>
        <dbReference type="Proteomes" id="UP000790377"/>
    </source>
</evidence>
<gene>
    <name evidence="1" type="ORF">BJ138DRAFT_1199123</name>
</gene>
<dbReference type="Proteomes" id="UP000790377">
    <property type="component" value="Unassembled WGS sequence"/>
</dbReference>
<name>A0ACB7ZQB4_9AGAM</name>
<feature type="non-terminal residue" evidence="1">
    <location>
        <position position="1"/>
    </location>
</feature>
<evidence type="ECO:0000313" key="1">
    <source>
        <dbReference type="EMBL" id="KAH7902958.1"/>
    </source>
</evidence>
<sequence length="123" mass="13872">QDFKGIPIAIIALVTTVVECALRSFLNGTKGSQEFSEAVFATRWAFYHSKLQRLLKESPTWMKRYLDDLYQSILKQTNQEYLAIPEDDDFDYGALEASATGQDEDILGGASQELDEQEDEARG</sequence>
<organism evidence="1 2">
    <name type="scientific">Hygrophoropsis aurantiaca</name>
    <dbReference type="NCBI Taxonomy" id="72124"/>
    <lineage>
        <taxon>Eukaryota</taxon>
        <taxon>Fungi</taxon>
        <taxon>Dikarya</taxon>
        <taxon>Basidiomycota</taxon>
        <taxon>Agaricomycotina</taxon>
        <taxon>Agaricomycetes</taxon>
        <taxon>Agaricomycetidae</taxon>
        <taxon>Boletales</taxon>
        <taxon>Coniophorineae</taxon>
        <taxon>Hygrophoropsidaceae</taxon>
        <taxon>Hygrophoropsis</taxon>
    </lineage>
</organism>
<keyword evidence="2" id="KW-1185">Reference proteome</keyword>
<comment type="caution">
    <text evidence="1">The sequence shown here is derived from an EMBL/GenBank/DDBJ whole genome shotgun (WGS) entry which is preliminary data.</text>
</comment>
<dbReference type="EMBL" id="MU269360">
    <property type="protein sequence ID" value="KAH7902958.1"/>
    <property type="molecule type" value="Genomic_DNA"/>
</dbReference>
<proteinExistence type="predicted"/>
<protein>
    <submittedName>
        <fullName evidence="1">Uncharacterized protein</fullName>
    </submittedName>
</protein>